<accession>A0AA40FB12</accession>
<feature type="compositionally biased region" description="Low complexity" evidence="1">
    <location>
        <begin position="342"/>
        <end position="358"/>
    </location>
</feature>
<dbReference type="Gene3D" id="3.10.20.90">
    <property type="entry name" value="Phosphatidylinositol 3-kinase Catalytic Subunit, Chain A, domain 1"/>
    <property type="match status" value="1"/>
</dbReference>
<evidence type="ECO:0000256" key="1">
    <source>
        <dbReference type="SAM" id="MobiDB-lite"/>
    </source>
</evidence>
<dbReference type="EMBL" id="JAUKUD010000001">
    <property type="protein sequence ID" value="KAK0754490.1"/>
    <property type="molecule type" value="Genomic_DNA"/>
</dbReference>
<dbReference type="PROSITE" id="PS51035">
    <property type="entry name" value="BAG"/>
    <property type="match status" value="1"/>
</dbReference>
<feature type="compositionally biased region" description="Basic and acidic residues" evidence="1">
    <location>
        <begin position="285"/>
        <end position="298"/>
    </location>
</feature>
<feature type="region of interest" description="Disordered" evidence="1">
    <location>
        <begin position="154"/>
        <end position="175"/>
    </location>
</feature>
<dbReference type="Pfam" id="PF00240">
    <property type="entry name" value="ubiquitin"/>
    <property type="match status" value="1"/>
</dbReference>
<name>A0AA40FB12_9PEZI</name>
<dbReference type="SUPFAM" id="SSF63491">
    <property type="entry name" value="BAG domain"/>
    <property type="match status" value="1"/>
</dbReference>
<dbReference type="SMART" id="SM00264">
    <property type="entry name" value="BAG"/>
    <property type="match status" value="1"/>
</dbReference>
<proteinExistence type="predicted"/>
<feature type="compositionally biased region" description="Basic residues" evidence="1">
    <location>
        <begin position="299"/>
        <end position="308"/>
    </location>
</feature>
<dbReference type="InterPro" id="IPR000626">
    <property type="entry name" value="Ubiquitin-like_dom"/>
</dbReference>
<dbReference type="InterPro" id="IPR036533">
    <property type="entry name" value="BAG_dom_sf"/>
</dbReference>
<keyword evidence="5" id="KW-1185">Reference proteome</keyword>
<protein>
    <submittedName>
        <fullName evidence="4">BAG domain-containing protein</fullName>
    </submittedName>
</protein>
<evidence type="ECO:0000313" key="5">
    <source>
        <dbReference type="Proteomes" id="UP001172155"/>
    </source>
</evidence>
<evidence type="ECO:0000259" key="3">
    <source>
        <dbReference type="PROSITE" id="PS51035"/>
    </source>
</evidence>
<feature type="domain" description="Ubiquitin-like" evidence="2">
    <location>
        <begin position="211"/>
        <end position="270"/>
    </location>
</feature>
<sequence>MAVSIRLGRLYPKTKKATSLKSQLPAGLVASAQGTLAGYGANLANLTSLFQQLPAPVQAYFDTTLDYLAGVTDSVQSATGCSPTTLYSTAGAVLIAAVSALAARNSRKVKMSSRYGYSARGGISPFGSILGHGGIPAVTEDDFSYITSEDLETFESPRHHRHHSHGAHGADHYSRSAPALPQPDDDVMLIKHREVTYPEHFPAYSIGDGKLEVDDVVQRVKMIMDLSERDARRIRLFYKGRQLKEPRAPVREYGVKNNSQVMVVLGEPVGEGSGESSEEIVVVGRDGRDSREELEPPKRSRKSKRGRRKPDDRSPRESTASLGLEVPVEDDRRRGTSRVRTRSPTSLSNVSGASAAAGVPGGPIEKINSIAQHFDTKLRPLCDRFSDNPPSDERKRTDEHRKISETVMQQVLLKLDAIETGGEEGARAARKELVRDVQAVLKKMDDRLAAAKS</sequence>
<feature type="region of interest" description="Disordered" evidence="1">
    <location>
        <begin position="267"/>
        <end position="361"/>
    </location>
</feature>
<dbReference type="Pfam" id="PF02179">
    <property type="entry name" value="BAG"/>
    <property type="match status" value="1"/>
</dbReference>
<dbReference type="InterPro" id="IPR003103">
    <property type="entry name" value="BAG_domain"/>
</dbReference>
<evidence type="ECO:0000313" key="4">
    <source>
        <dbReference type="EMBL" id="KAK0754490.1"/>
    </source>
</evidence>
<evidence type="ECO:0000259" key="2">
    <source>
        <dbReference type="PROSITE" id="PS50053"/>
    </source>
</evidence>
<dbReference type="GO" id="GO:0051087">
    <property type="term" value="F:protein-folding chaperone binding"/>
    <property type="evidence" value="ECO:0007669"/>
    <property type="project" value="InterPro"/>
</dbReference>
<dbReference type="SUPFAM" id="SSF54236">
    <property type="entry name" value="Ubiquitin-like"/>
    <property type="match status" value="1"/>
</dbReference>
<comment type="caution">
    <text evidence="4">The sequence shown here is derived from an EMBL/GenBank/DDBJ whole genome shotgun (WGS) entry which is preliminary data.</text>
</comment>
<reference evidence="4" key="1">
    <citation type="submission" date="2023-06" db="EMBL/GenBank/DDBJ databases">
        <title>Genome-scale phylogeny and comparative genomics of the fungal order Sordariales.</title>
        <authorList>
            <consortium name="Lawrence Berkeley National Laboratory"/>
            <person name="Hensen N."/>
            <person name="Bonometti L."/>
            <person name="Westerberg I."/>
            <person name="Brannstrom I.O."/>
            <person name="Guillou S."/>
            <person name="Cros-Aarteil S."/>
            <person name="Calhoun S."/>
            <person name="Haridas S."/>
            <person name="Kuo A."/>
            <person name="Mondo S."/>
            <person name="Pangilinan J."/>
            <person name="Riley R."/>
            <person name="LaButti K."/>
            <person name="Andreopoulos B."/>
            <person name="Lipzen A."/>
            <person name="Chen C."/>
            <person name="Yanf M."/>
            <person name="Daum C."/>
            <person name="Ng V."/>
            <person name="Clum A."/>
            <person name="Steindorff A."/>
            <person name="Ohm R."/>
            <person name="Martin F."/>
            <person name="Silar P."/>
            <person name="Natvig D."/>
            <person name="Lalanne C."/>
            <person name="Gautier V."/>
            <person name="Ament-velasquez S.L."/>
            <person name="Kruys A."/>
            <person name="Hutchinson M.I."/>
            <person name="Powell A.J."/>
            <person name="Barry K."/>
            <person name="Miller A.N."/>
            <person name="Grigoriev I.V."/>
            <person name="Debuchy R."/>
            <person name="Gladieux P."/>
            <person name="Thoren M.H."/>
            <person name="Johannesson H."/>
        </authorList>
    </citation>
    <scope>NUCLEOTIDE SEQUENCE</scope>
    <source>
        <strain evidence="4">SMH3187-1</strain>
    </source>
</reference>
<gene>
    <name evidence="4" type="ORF">B0T18DRAFT_434868</name>
</gene>
<dbReference type="PROSITE" id="PS50053">
    <property type="entry name" value="UBIQUITIN_2"/>
    <property type="match status" value="1"/>
</dbReference>
<feature type="domain" description="BAG" evidence="3">
    <location>
        <begin position="390"/>
        <end position="448"/>
    </location>
</feature>
<dbReference type="AlphaFoldDB" id="A0AA40FB12"/>
<dbReference type="InterPro" id="IPR029071">
    <property type="entry name" value="Ubiquitin-like_domsf"/>
</dbReference>
<dbReference type="Proteomes" id="UP001172155">
    <property type="component" value="Unassembled WGS sequence"/>
</dbReference>
<dbReference type="Gene3D" id="1.20.58.120">
    <property type="entry name" value="BAG domain"/>
    <property type="match status" value="1"/>
</dbReference>
<organism evidence="4 5">
    <name type="scientific">Schizothecium vesticola</name>
    <dbReference type="NCBI Taxonomy" id="314040"/>
    <lineage>
        <taxon>Eukaryota</taxon>
        <taxon>Fungi</taxon>
        <taxon>Dikarya</taxon>
        <taxon>Ascomycota</taxon>
        <taxon>Pezizomycotina</taxon>
        <taxon>Sordariomycetes</taxon>
        <taxon>Sordariomycetidae</taxon>
        <taxon>Sordariales</taxon>
        <taxon>Schizotheciaceae</taxon>
        <taxon>Schizothecium</taxon>
    </lineage>
</organism>